<keyword evidence="9" id="KW-1185">Reference proteome</keyword>
<dbReference type="PROSITE" id="PS51892">
    <property type="entry name" value="SUBTILASE"/>
    <property type="match status" value="1"/>
</dbReference>
<dbReference type="AlphaFoldDB" id="A0A1H6CN21"/>
<dbReference type="SUPFAM" id="SSF52743">
    <property type="entry name" value="Subtilisin-like"/>
    <property type="match status" value="1"/>
</dbReference>
<comment type="similarity">
    <text evidence="1 5">Belongs to the peptidase S8 family.</text>
</comment>
<dbReference type="GO" id="GO:0004252">
    <property type="term" value="F:serine-type endopeptidase activity"/>
    <property type="evidence" value="ECO:0007669"/>
    <property type="project" value="InterPro"/>
</dbReference>
<dbReference type="InterPro" id="IPR000209">
    <property type="entry name" value="Peptidase_S8/S53_dom"/>
</dbReference>
<keyword evidence="6" id="KW-0732">Signal</keyword>
<dbReference type="Pfam" id="PF00082">
    <property type="entry name" value="Peptidase_S8"/>
    <property type="match status" value="1"/>
</dbReference>
<feature type="chain" id="PRO_5009295036" evidence="6">
    <location>
        <begin position="26"/>
        <end position="857"/>
    </location>
</feature>
<reference evidence="9" key="1">
    <citation type="submission" date="2016-10" db="EMBL/GenBank/DDBJ databases">
        <authorList>
            <person name="Varghese N."/>
            <person name="Submissions S."/>
        </authorList>
    </citation>
    <scope>NUCLEOTIDE SEQUENCE [LARGE SCALE GENOMIC DNA]</scope>
    <source>
        <strain evidence="9">DSM 43163</strain>
    </source>
</reference>
<name>A0A1H6CN21_9ACTN</name>
<evidence type="ECO:0000313" key="9">
    <source>
        <dbReference type="Proteomes" id="UP000236723"/>
    </source>
</evidence>
<dbReference type="InterPro" id="IPR050131">
    <property type="entry name" value="Peptidase_S8_subtilisin-like"/>
</dbReference>
<comment type="caution">
    <text evidence="5">Lacks conserved residue(s) required for the propagation of feature annotation.</text>
</comment>
<dbReference type="PANTHER" id="PTHR43806:SF11">
    <property type="entry name" value="CEREVISIN-RELATED"/>
    <property type="match status" value="1"/>
</dbReference>
<dbReference type="Gene3D" id="3.40.50.200">
    <property type="entry name" value="Peptidase S8/S53 domain"/>
    <property type="match status" value="1"/>
</dbReference>
<dbReference type="InterPro" id="IPR013783">
    <property type="entry name" value="Ig-like_fold"/>
</dbReference>
<feature type="signal peptide" evidence="6">
    <location>
        <begin position="1"/>
        <end position="25"/>
    </location>
</feature>
<organism evidence="8 9">
    <name type="scientific">Thermomonospora echinospora</name>
    <dbReference type="NCBI Taxonomy" id="1992"/>
    <lineage>
        <taxon>Bacteria</taxon>
        <taxon>Bacillati</taxon>
        <taxon>Actinomycetota</taxon>
        <taxon>Actinomycetes</taxon>
        <taxon>Streptosporangiales</taxon>
        <taxon>Thermomonosporaceae</taxon>
        <taxon>Thermomonospora</taxon>
    </lineage>
</organism>
<proteinExistence type="inferred from homology"/>
<dbReference type="Gene3D" id="2.60.40.10">
    <property type="entry name" value="Immunoglobulins"/>
    <property type="match status" value="1"/>
</dbReference>
<keyword evidence="2 8" id="KW-0645">Protease</keyword>
<sequence>MIRRALVGLVAVVGAGVVAPPAASAAEPAAAGVKVTLVTGETVTVSPAGAVVSITRNGRRVNAEIRQGPSGTSVIPFSAGRMLASGKADPGLFNVTQLIAQGYDDAHRPELPVIAEYRAGNTVRTRGVRASAITPRLTGLKVPRDSGPQLWKSLVSGEIDHLWLDRKLMAGKPRQATAPAATSADVAATAAPQGMTGKGVRVAVISGGVDVAHPDLKGRVVASRNFNFGDGDIDGDGTAIASLIAGSGAASGGKRKGLAPDARIVNAKVFNGGNSEDSSLLAGMEWAATTQKARVAVLGLARICRFDTPGDDLIEKAIADLTRRTGTLFVVPAADFGFWGREQTLCSPGTSAAALTAGGTDAGYNDQWAGAGPSKGGHLFKPEISAGTKASVARSSTLTNPRPGTGPYTGWWSTDISAARVGAAAALLAQRRPAWKADRLKATLISTAAPTRDASPFAQGAGTVDADRAIRQIVLSTPGTHSVSFPWTNRKAVSRSITITNTGKATRTFTVSLAADPNLPTRPPAGMFTTKTKSLVIKPGKSAPVTVRIDPAKAKAGDYVAALTVRGGPAKVRAMFAAWVQPTSRKLTVRLLDAAGAPVDQQQIRAVNLKSGAETYVDVRDGTGAVTLPNGDYMVTAAYAHTNGGSNWMIGAQIVNLGGSDRTITFNGTTAKRVTGRVQDQATTDWATTTAAWTTANGETVSVSAWGGDDYPVYAIPFQHSALSFGLESRLLSVRDPRRLAFEVAHISRNGIPVDPTTTQTLGQMAKVVNTLANQSAATRGGFEATTAIPPGVHWSGMGVGVDFPSTLTMYVTGGFTWDMSVRVYEPGVGDPVRGEKRGLKLEAGKTYNLTWNLPAS</sequence>
<dbReference type="RefSeq" id="WP_146087477.1">
    <property type="nucleotide sequence ID" value="NZ_FNVO01000010.1"/>
</dbReference>
<evidence type="ECO:0000256" key="1">
    <source>
        <dbReference type="ARBA" id="ARBA00011073"/>
    </source>
</evidence>
<feature type="domain" description="Peptidase S8/S53" evidence="7">
    <location>
        <begin position="197"/>
        <end position="462"/>
    </location>
</feature>
<evidence type="ECO:0000256" key="6">
    <source>
        <dbReference type="SAM" id="SignalP"/>
    </source>
</evidence>
<dbReference type="Proteomes" id="UP000236723">
    <property type="component" value="Unassembled WGS sequence"/>
</dbReference>
<dbReference type="GO" id="GO:0006508">
    <property type="term" value="P:proteolysis"/>
    <property type="evidence" value="ECO:0007669"/>
    <property type="project" value="UniProtKB-KW"/>
</dbReference>
<dbReference type="EMBL" id="FNVO01000010">
    <property type="protein sequence ID" value="SEG74414.1"/>
    <property type="molecule type" value="Genomic_DNA"/>
</dbReference>
<dbReference type="OrthoDB" id="614750at2"/>
<keyword evidence="4" id="KW-0720">Serine protease</keyword>
<dbReference type="InterPro" id="IPR015500">
    <property type="entry name" value="Peptidase_S8_subtilisin-rel"/>
</dbReference>
<evidence type="ECO:0000256" key="5">
    <source>
        <dbReference type="PROSITE-ProRule" id="PRU01240"/>
    </source>
</evidence>
<dbReference type="InterPro" id="IPR036852">
    <property type="entry name" value="Peptidase_S8/S53_dom_sf"/>
</dbReference>
<evidence type="ECO:0000256" key="4">
    <source>
        <dbReference type="ARBA" id="ARBA00022825"/>
    </source>
</evidence>
<accession>A0A1H6CN21</accession>
<dbReference type="PRINTS" id="PR00723">
    <property type="entry name" value="SUBTILISIN"/>
</dbReference>
<evidence type="ECO:0000259" key="7">
    <source>
        <dbReference type="Pfam" id="PF00082"/>
    </source>
</evidence>
<evidence type="ECO:0000256" key="2">
    <source>
        <dbReference type="ARBA" id="ARBA00022670"/>
    </source>
</evidence>
<evidence type="ECO:0000256" key="3">
    <source>
        <dbReference type="ARBA" id="ARBA00022801"/>
    </source>
</evidence>
<dbReference type="PANTHER" id="PTHR43806">
    <property type="entry name" value="PEPTIDASE S8"/>
    <property type="match status" value="1"/>
</dbReference>
<keyword evidence="3" id="KW-0378">Hydrolase</keyword>
<protein>
    <submittedName>
        <fullName evidence="8">Serine protease, subtilisin family</fullName>
    </submittedName>
</protein>
<dbReference type="GO" id="GO:0005975">
    <property type="term" value="P:carbohydrate metabolic process"/>
    <property type="evidence" value="ECO:0007669"/>
    <property type="project" value="UniProtKB-ARBA"/>
</dbReference>
<gene>
    <name evidence="8" type="ORF">SAMN04489712_110224</name>
</gene>
<evidence type="ECO:0000313" key="8">
    <source>
        <dbReference type="EMBL" id="SEG74414.1"/>
    </source>
</evidence>